<dbReference type="Proteomes" id="UP000775213">
    <property type="component" value="Unassembled WGS sequence"/>
</dbReference>
<evidence type="ECO:0000313" key="3">
    <source>
        <dbReference type="Proteomes" id="UP000775213"/>
    </source>
</evidence>
<reference evidence="2 3" key="1">
    <citation type="journal article" date="2021" name="Hortic Res">
        <title>Chromosome-scale assembly of the Dendrobium chrysotoxum genome enhances the understanding of orchid evolution.</title>
        <authorList>
            <person name="Zhang Y."/>
            <person name="Zhang G.Q."/>
            <person name="Zhang D."/>
            <person name="Liu X.D."/>
            <person name="Xu X.Y."/>
            <person name="Sun W.H."/>
            <person name="Yu X."/>
            <person name="Zhu X."/>
            <person name="Wang Z.W."/>
            <person name="Zhao X."/>
            <person name="Zhong W.Y."/>
            <person name="Chen H."/>
            <person name="Yin W.L."/>
            <person name="Huang T."/>
            <person name="Niu S.C."/>
            <person name="Liu Z.J."/>
        </authorList>
    </citation>
    <scope>NUCLEOTIDE SEQUENCE [LARGE SCALE GENOMIC DNA]</scope>
    <source>
        <strain evidence="2">Lindl</strain>
    </source>
</reference>
<protein>
    <submittedName>
        <fullName evidence="2">Uncharacterized protein</fullName>
    </submittedName>
</protein>
<dbReference type="EMBL" id="JAGFBR010000001">
    <property type="protein sequence ID" value="KAH0471066.1"/>
    <property type="molecule type" value="Genomic_DNA"/>
</dbReference>
<sequence>MRISTSSSRLKESVCPHLTRDTIRLPPDRLPSLGSRNFLLDQNHNPTQTVLSSPSDDKLLSYAMNDDG</sequence>
<evidence type="ECO:0000313" key="2">
    <source>
        <dbReference type="EMBL" id="KAH0471066.1"/>
    </source>
</evidence>
<feature type="region of interest" description="Disordered" evidence="1">
    <location>
        <begin position="36"/>
        <end position="68"/>
    </location>
</feature>
<name>A0AAV7HQU2_DENCH</name>
<organism evidence="2 3">
    <name type="scientific">Dendrobium chrysotoxum</name>
    <name type="common">Orchid</name>
    <dbReference type="NCBI Taxonomy" id="161865"/>
    <lineage>
        <taxon>Eukaryota</taxon>
        <taxon>Viridiplantae</taxon>
        <taxon>Streptophyta</taxon>
        <taxon>Embryophyta</taxon>
        <taxon>Tracheophyta</taxon>
        <taxon>Spermatophyta</taxon>
        <taxon>Magnoliopsida</taxon>
        <taxon>Liliopsida</taxon>
        <taxon>Asparagales</taxon>
        <taxon>Orchidaceae</taxon>
        <taxon>Epidendroideae</taxon>
        <taxon>Malaxideae</taxon>
        <taxon>Dendrobiinae</taxon>
        <taxon>Dendrobium</taxon>
    </lineage>
</organism>
<accession>A0AAV7HQU2</accession>
<proteinExistence type="predicted"/>
<dbReference type="AlphaFoldDB" id="A0AAV7HQU2"/>
<gene>
    <name evidence="2" type="ORF">IEQ34_000789</name>
</gene>
<evidence type="ECO:0000256" key="1">
    <source>
        <dbReference type="SAM" id="MobiDB-lite"/>
    </source>
</evidence>
<feature type="compositionally biased region" description="Polar residues" evidence="1">
    <location>
        <begin position="40"/>
        <end position="54"/>
    </location>
</feature>
<keyword evidence="3" id="KW-1185">Reference proteome</keyword>
<comment type="caution">
    <text evidence="2">The sequence shown here is derived from an EMBL/GenBank/DDBJ whole genome shotgun (WGS) entry which is preliminary data.</text>
</comment>